<dbReference type="SUPFAM" id="SSF55008">
    <property type="entry name" value="HMA, heavy metal-associated domain"/>
    <property type="match status" value="1"/>
</dbReference>
<evidence type="ECO:0000313" key="3">
    <source>
        <dbReference type="Proteomes" id="UP001497514"/>
    </source>
</evidence>
<dbReference type="InterPro" id="IPR006121">
    <property type="entry name" value="HMA_dom"/>
</dbReference>
<dbReference type="CDD" id="cd00371">
    <property type="entry name" value="HMA"/>
    <property type="match status" value="1"/>
</dbReference>
<name>A0ABP1ECP1_9FLAO</name>
<protein>
    <recommendedName>
        <fullName evidence="1">HMA domain-containing protein</fullName>
    </recommendedName>
</protein>
<dbReference type="PROSITE" id="PS50846">
    <property type="entry name" value="HMA_2"/>
    <property type="match status" value="1"/>
</dbReference>
<dbReference type="Pfam" id="PF00403">
    <property type="entry name" value="HMA"/>
    <property type="match status" value="1"/>
</dbReference>
<dbReference type="Proteomes" id="UP001497514">
    <property type="component" value="Chromosome"/>
</dbReference>
<dbReference type="GeneID" id="65210604"/>
<dbReference type="InterPro" id="IPR036163">
    <property type="entry name" value="HMA_dom_sf"/>
</dbReference>
<evidence type="ECO:0000259" key="1">
    <source>
        <dbReference type="PROSITE" id="PS50846"/>
    </source>
</evidence>
<reference evidence="2 3" key="1">
    <citation type="submission" date="2024-05" db="EMBL/GenBank/DDBJ databases">
        <authorList>
            <person name="Duchaud E."/>
        </authorList>
    </citation>
    <scope>NUCLEOTIDE SEQUENCE [LARGE SCALE GENOMIC DNA]</scope>
    <source>
        <strain evidence="2">Ena-SAMPLE-TAB-13-05-2024-13:56:06:370-140309</strain>
    </source>
</reference>
<accession>A0ABP1ECP1</accession>
<dbReference type="PROSITE" id="PS51257">
    <property type="entry name" value="PROKAR_LIPOPROTEIN"/>
    <property type="match status" value="1"/>
</dbReference>
<dbReference type="RefSeq" id="WP_101901806.1">
    <property type="nucleotide sequence ID" value="NZ_JBFKZT010000004.1"/>
</dbReference>
<sequence>MKFQKIVFALALVSFLVIGCKNEAKKDAKTETITQEQKKPRKIKELALHISGMTCEIGCAKKIASDLSKKEGVLRVNVIFKDSMATVKYDENNTNKADLITFIEAIGNGKMYKASETTKKTCKEGCEKACCDKSDAEKKTCASKCKKACDSKVKSDKKACAAACEKKCCTKMETEKKA</sequence>
<gene>
    <name evidence="2" type="ORF">TD3509T_0047</name>
</gene>
<dbReference type="Gene3D" id="3.30.70.100">
    <property type="match status" value="1"/>
</dbReference>
<evidence type="ECO:0000313" key="2">
    <source>
        <dbReference type="EMBL" id="CAL2074989.1"/>
    </source>
</evidence>
<keyword evidence="3" id="KW-1185">Reference proteome</keyword>
<organism evidence="2 3">
    <name type="scientific">Tenacibaculum dicentrarchi</name>
    <dbReference type="NCBI Taxonomy" id="669041"/>
    <lineage>
        <taxon>Bacteria</taxon>
        <taxon>Pseudomonadati</taxon>
        <taxon>Bacteroidota</taxon>
        <taxon>Flavobacteriia</taxon>
        <taxon>Flavobacteriales</taxon>
        <taxon>Flavobacteriaceae</taxon>
        <taxon>Tenacibaculum</taxon>
    </lineage>
</organism>
<feature type="domain" description="HMA" evidence="1">
    <location>
        <begin position="44"/>
        <end position="111"/>
    </location>
</feature>
<proteinExistence type="predicted"/>
<dbReference type="EMBL" id="OZ038524">
    <property type="protein sequence ID" value="CAL2074989.1"/>
    <property type="molecule type" value="Genomic_DNA"/>
</dbReference>